<accession>A0A979G7Q9</accession>
<keyword evidence="1" id="KW-0812">Transmembrane</keyword>
<dbReference type="KEGG" id="cpi:Cpin_4741"/>
<name>A0A979G7Q9_CHIPD</name>
<reference evidence="2 3" key="2">
    <citation type="journal article" date="2010" name="Stand. Genomic Sci.">
        <title>Complete genome sequence of Chitinophaga pinensis type strain (UQM 2034).</title>
        <authorList>
            <person name="Glavina Del Rio T."/>
            <person name="Abt B."/>
            <person name="Spring S."/>
            <person name="Lapidus A."/>
            <person name="Nolan M."/>
            <person name="Tice H."/>
            <person name="Copeland A."/>
            <person name="Cheng J.F."/>
            <person name="Chen F."/>
            <person name="Bruce D."/>
            <person name="Goodwin L."/>
            <person name="Pitluck S."/>
            <person name="Ivanova N."/>
            <person name="Mavromatis K."/>
            <person name="Mikhailova N."/>
            <person name="Pati A."/>
            <person name="Chen A."/>
            <person name="Palaniappan K."/>
            <person name="Land M."/>
            <person name="Hauser L."/>
            <person name="Chang Y.J."/>
            <person name="Jeffries C.D."/>
            <person name="Chain P."/>
            <person name="Saunders E."/>
            <person name="Detter J.C."/>
            <person name="Brettin T."/>
            <person name="Rohde M."/>
            <person name="Goker M."/>
            <person name="Bristow J."/>
            <person name="Eisen J.A."/>
            <person name="Markowitz V."/>
            <person name="Hugenholtz P."/>
            <person name="Kyrpides N.C."/>
            <person name="Klenk H.P."/>
            <person name="Lucas S."/>
        </authorList>
    </citation>
    <scope>NUCLEOTIDE SEQUENCE [LARGE SCALE GENOMIC DNA]</scope>
    <source>
        <strain evidence="3">ATCC 43595 / DSM 2588 / LMG 13176 / NBRC 15968 / NCIMB 11800 / UQM 2034</strain>
    </source>
</reference>
<proteinExistence type="predicted"/>
<evidence type="ECO:0000313" key="3">
    <source>
        <dbReference type="Proteomes" id="UP000002215"/>
    </source>
</evidence>
<gene>
    <name evidence="2" type="ordered locus">Cpin_4741</name>
</gene>
<evidence type="ECO:0008006" key="4">
    <source>
        <dbReference type="Google" id="ProtNLM"/>
    </source>
</evidence>
<evidence type="ECO:0000313" key="2">
    <source>
        <dbReference type="EMBL" id="ACU62177.1"/>
    </source>
</evidence>
<protein>
    <recommendedName>
        <fullName evidence="4">PH domain-containing protein</fullName>
    </recommendedName>
</protein>
<organism evidence="2 3">
    <name type="scientific">Chitinophaga pinensis (strain ATCC 43595 / DSM 2588 / LMG 13176 / NBRC 15968 / NCIMB 11800 / UQM 2034)</name>
    <dbReference type="NCBI Taxonomy" id="485918"/>
    <lineage>
        <taxon>Bacteria</taxon>
        <taxon>Pseudomonadati</taxon>
        <taxon>Bacteroidota</taxon>
        <taxon>Chitinophagia</taxon>
        <taxon>Chitinophagales</taxon>
        <taxon>Chitinophagaceae</taxon>
        <taxon>Chitinophaga</taxon>
    </lineage>
</organism>
<sequence length="170" mass="19292">MTTSANRLLILNDNTPMYQLVGLIFLAGAPILIFMEIDLPWNLFAILAWALLSFFCIEFTRKSYSVYFENGEVIVYNLFNMKGKRFCIQDFDKVTFSQRRLQIPGIYRFLINFKDGRKFNFAVGDGTIQLNGPMGAFNSEAEILAHVNGLIRAFIAGNQDVPARPFAGRS</sequence>
<keyword evidence="1" id="KW-0472">Membrane</keyword>
<feature type="transmembrane region" description="Helical" evidence="1">
    <location>
        <begin position="41"/>
        <end position="60"/>
    </location>
</feature>
<feature type="transmembrane region" description="Helical" evidence="1">
    <location>
        <begin position="17"/>
        <end position="35"/>
    </location>
</feature>
<dbReference type="EMBL" id="CP001699">
    <property type="protein sequence ID" value="ACU62177.1"/>
    <property type="molecule type" value="Genomic_DNA"/>
</dbReference>
<evidence type="ECO:0000256" key="1">
    <source>
        <dbReference type="SAM" id="Phobius"/>
    </source>
</evidence>
<keyword evidence="1" id="KW-1133">Transmembrane helix</keyword>
<reference evidence="3" key="1">
    <citation type="submission" date="2009-08" db="EMBL/GenBank/DDBJ databases">
        <title>The complete genome of Chitinophaga pinensis DSM 2588.</title>
        <authorList>
            <consortium name="US DOE Joint Genome Institute (JGI-PGF)"/>
            <person name="Lucas S."/>
            <person name="Copeland A."/>
            <person name="Lapidus A."/>
            <person name="Glavina del Rio T."/>
            <person name="Dalin E."/>
            <person name="Tice H."/>
            <person name="Bruce D."/>
            <person name="Goodwin L."/>
            <person name="Pitluck S."/>
            <person name="Kyrpides N."/>
            <person name="Mavromatis K."/>
            <person name="Ivanova N."/>
            <person name="Mikhailova N."/>
            <person name="Sims D."/>
            <person name="Meinche L."/>
            <person name="Brettin T."/>
            <person name="Detter J.C."/>
            <person name="Han C."/>
            <person name="Larimer F."/>
            <person name="Land M."/>
            <person name="Hauser L."/>
            <person name="Markowitz V."/>
            <person name="Cheng J.-F."/>
            <person name="Hugenholtz P."/>
            <person name="Woyke T."/>
            <person name="Wu D."/>
            <person name="Spring S."/>
            <person name="Klenk H.-P."/>
            <person name="Eisen J.A."/>
        </authorList>
    </citation>
    <scope>NUCLEOTIDE SEQUENCE [LARGE SCALE GENOMIC DNA]</scope>
    <source>
        <strain evidence="3">ATCC 43595 / DSM 2588 / LMG 13176 / NBRC 15968 / NCIMB 11800 / UQM 2034</strain>
    </source>
</reference>
<dbReference type="Proteomes" id="UP000002215">
    <property type="component" value="Chromosome"/>
</dbReference>
<dbReference type="AlphaFoldDB" id="A0A979G7Q9"/>